<evidence type="ECO:0000313" key="2">
    <source>
        <dbReference type="EMBL" id="ANB77982.1"/>
    </source>
</evidence>
<name>A0A160FXE9_9BURK</name>
<protein>
    <submittedName>
        <fullName evidence="2">Uncharacterized protein</fullName>
    </submittedName>
</protein>
<dbReference type="EMBL" id="CP014581">
    <property type="protein sequence ID" value="ANB77982.1"/>
    <property type="molecule type" value="Genomic_DNA"/>
</dbReference>
<feature type="region of interest" description="Disordered" evidence="1">
    <location>
        <begin position="1"/>
        <end position="21"/>
    </location>
</feature>
<gene>
    <name evidence="2" type="ORF">AYM40_37090</name>
</gene>
<keyword evidence="2" id="KW-0614">Plasmid</keyword>
<dbReference type="Proteomes" id="UP000076852">
    <property type="component" value="Plasmid pOLGA2"/>
</dbReference>
<sequence>MVESIEVGPGPCDEESADIGKADFPERNRAECKAFINLIKRVLGEPPEGALLYTKSNHGHDYGTYREVAVKITATNPDDREAAYEYAYRCEGNSPTAWDDEARAELAQAGFPASVEA</sequence>
<evidence type="ECO:0000256" key="1">
    <source>
        <dbReference type="SAM" id="MobiDB-lite"/>
    </source>
</evidence>
<organism evidence="2 3">
    <name type="scientific">Paraburkholderia phytofirmans OLGA172</name>
    <dbReference type="NCBI Taxonomy" id="1417228"/>
    <lineage>
        <taxon>Bacteria</taxon>
        <taxon>Pseudomonadati</taxon>
        <taxon>Pseudomonadota</taxon>
        <taxon>Betaproteobacteria</taxon>
        <taxon>Burkholderiales</taxon>
        <taxon>Burkholderiaceae</taxon>
        <taxon>Paraburkholderia</taxon>
    </lineage>
</organism>
<keyword evidence="3" id="KW-1185">Reference proteome</keyword>
<dbReference type="OrthoDB" id="9152271at2"/>
<geneLocation type="plasmid" evidence="3">
    <name>polga2</name>
</geneLocation>
<dbReference type="KEGG" id="buz:AYM40_37090"/>
<accession>A0A160FXE9</accession>
<reference evidence="2 3" key="1">
    <citation type="journal article" date="2016" name="Gene">
        <title>PacBio SMRT assembly of a complex multi-replicon genome reveals chlorocatechol degradative operon in a region of genome plasticity.</title>
        <authorList>
            <person name="Ricker N."/>
            <person name="Shen S.Y."/>
            <person name="Goordial J."/>
            <person name="Jin S."/>
            <person name="Fulthorpe R.R."/>
        </authorList>
    </citation>
    <scope>NUCLEOTIDE SEQUENCE [LARGE SCALE GENOMIC DNA]</scope>
    <source>
        <strain evidence="2 3">OLGA172</strain>
        <plasmid evidence="3">polga2</plasmid>
    </source>
</reference>
<evidence type="ECO:0000313" key="3">
    <source>
        <dbReference type="Proteomes" id="UP000076852"/>
    </source>
</evidence>
<dbReference type="RefSeq" id="WP_063501153.1">
    <property type="nucleotide sequence ID" value="NZ_CP014581.1"/>
</dbReference>
<proteinExistence type="predicted"/>
<dbReference type="AlphaFoldDB" id="A0A160FXE9"/>